<keyword evidence="1" id="KW-0238">DNA-binding</keyword>
<dbReference type="PANTHER" id="PTHR30204">
    <property type="entry name" value="REDOX-CYCLING DRUG-SENSING TRANSCRIPTIONAL ACTIVATOR SOXR"/>
    <property type="match status" value="1"/>
</dbReference>
<dbReference type="RefSeq" id="WP_344244164.1">
    <property type="nucleotide sequence ID" value="NZ_BAAAHH010000029.1"/>
</dbReference>
<proteinExistence type="predicted"/>
<dbReference type="InterPro" id="IPR000551">
    <property type="entry name" value="MerR-type_HTH_dom"/>
</dbReference>
<evidence type="ECO:0000313" key="3">
    <source>
        <dbReference type="EMBL" id="GAA0962965.1"/>
    </source>
</evidence>
<keyword evidence="4" id="KW-1185">Reference proteome</keyword>
<organism evidence="3 4">
    <name type="scientific">Actinocorallia libanotica</name>
    <dbReference type="NCBI Taxonomy" id="46162"/>
    <lineage>
        <taxon>Bacteria</taxon>
        <taxon>Bacillati</taxon>
        <taxon>Actinomycetota</taxon>
        <taxon>Actinomycetes</taxon>
        <taxon>Streptosporangiales</taxon>
        <taxon>Thermomonosporaceae</taxon>
        <taxon>Actinocorallia</taxon>
    </lineage>
</organism>
<dbReference type="Gene3D" id="1.10.1660.10">
    <property type="match status" value="1"/>
</dbReference>
<sequence>MPDNAPSLSIGQVADRTGLSVHTLRFYEREGVMVNPVRRDAGGRRVYSEDDVGWLTLCTILRASDMPLPVLREYMELIRQGEGNEEERLALLHRHRRDVVARIRRLTECLDLVDHKVGVYEDIIDRSAPGHGCGPRPAGARDARQESV</sequence>
<dbReference type="SMART" id="SM00422">
    <property type="entry name" value="HTH_MERR"/>
    <property type="match status" value="1"/>
</dbReference>
<dbReference type="EMBL" id="BAAAHH010000029">
    <property type="protein sequence ID" value="GAA0962965.1"/>
    <property type="molecule type" value="Genomic_DNA"/>
</dbReference>
<dbReference type="InterPro" id="IPR047057">
    <property type="entry name" value="MerR_fam"/>
</dbReference>
<dbReference type="PANTHER" id="PTHR30204:SF98">
    <property type="entry name" value="HTH-TYPE TRANSCRIPTIONAL REGULATOR ADHR"/>
    <property type="match status" value="1"/>
</dbReference>
<evidence type="ECO:0000313" key="4">
    <source>
        <dbReference type="Proteomes" id="UP001500665"/>
    </source>
</evidence>
<comment type="caution">
    <text evidence="3">The sequence shown here is derived from an EMBL/GenBank/DDBJ whole genome shotgun (WGS) entry which is preliminary data.</text>
</comment>
<dbReference type="SUPFAM" id="SSF46955">
    <property type="entry name" value="Putative DNA-binding domain"/>
    <property type="match status" value="1"/>
</dbReference>
<evidence type="ECO:0000256" key="1">
    <source>
        <dbReference type="ARBA" id="ARBA00023125"/>
    </source>
</evidence>
<dbReference type="Proteomes" id="UP001500665">
    <property type="component" value="Unassembled WGS sequence"/>
</dbReference>
<feature type="domain" description="HTH merR-type" evidence="2">
    <location>
        <begin position="7"/>
        <end position="77"/>
    </location>
</feature>
<dbReference type="PROSITE" id="PS00552">
    <property type="entry name" value="HTH_MERR_1"/>
    <property type="match status" value="1"/>
</dbReference>
<name>A0ABP4C9Z7_9ACTN</name>
<dbReference type="CDD" id="cd01109">
    <property type="entry name" value="HTH_YyaN"/>
    <property type="match status" value="1"/>
</dbReference>
<gene>
    <name evidence="3" type="ORF">GCM10009550_57780</name>
</gene>
<dbReference type="PROSITE" id="PS50937">
    <property type="entry name" value="HTH_MERR_2"/>
    <property type="match status" value="1"/>
</dbReference>
<dbReference type="Pfam" id="PF13411">
    <property type="entry name" value="MerR_1"/>
    <property type="match status" value="1"/>
</dbReference>
<evidence type="ECO:0000259" key="2">
    <source>
        <dbReference type="PROSITE" id="PS50937"/>
    </source>
</evidence>
<dbReference type="InterPro" id="IPR009061">
    <property type="entry name" value="DNA-bd_dom_put_sf"/>
</dbReference>
<reference evidence="4" key="1">
    <citation type="journal article" date="2019" name="Int. J. Syst. Evol. Microbiol.">
        <title>The Global Catalogue of Microorganisms (GCM) 10K type strain sequencing project: providing services to taxonomists for standard genome sequencing and annotation.</title>
        <authorList>
            <consortium name="The Broad Institute Genomics Platform"/>
            <consortium name="The Broad Institute Genome Sequencing Center for Infectious Disease"/>
            <person name="Wu L."/>
            <person name="Ma J."/>
        </authorList>
    </citation>
    <scope>NUCLEOTIDE SEQUENCE [LARGE SCALE GENOMIC DNA]</scope>
    <source>
        <strain evidence="4">JCM 10696</strain>
    </source>
</reference>
<accession>A0ABP4C9Z7</accession>
<protein>
    <submittedName>
        <fullName evidence="3">MerR family transcriptional regulator</fullName>
    </submittedName>
</protein>